<sequence>MANAPLLSVITVTRNLIEAGRRELFREAMDCVQAQSYGQVEHVIFDGLSDDGTVAMIDEARNRLSGAGHPIVFETAQDAGLYDAMNKAVALASGEYVLFLNSDDSLASETVLADLVAALGQDRPGFAFGGTLQTLADGSTREFARTNLKSFLQRMPFCHNSMLVRKQVFESLGGHDLSFRVASDYDFVFRMLQSGVTGRDARLPASKYADRGVSGDVLAVARDYARVWSRYFGALTGQGEIDPETCLDWYRTGQLPVSMCYAAYRSAGNNDLVRQAALHSLKITLRRKLQPWRHWDNLKG</sequence>
<dbReference type="PANTHER" id="PTHR43685:SF2">
    <property type="entry name" value="GLYCOSYLTRANSFERASE 2-LIKE DOMAIN-CONTAINING PROTEIN"/>
    <property type="match status" value="1"/>
</dbReference>
<keyword evidence="2" id="KW-0808">Transferase</keyword>
<dbReference type="InterPro" id="IPR029044">
    <property type="entry name" value="Nucleotide-diphossugar_trans"/>
</dbReference>
<dbReference type="GO" id="GO:0016757">
    <property type="term" value="F:glycosyltransferase activity"/>
    <property type="evidence" value="ECO:0007669"/>
    <property type="project" value="UniProtKB-KW"/>
</dbReference>
<dbReference type="SUPFAM" id="SSF53448">
    <property type="entry name" value="Nucleotide-diphospho-sugar transferases"/>
    <property type="match status" value="1"/>
</dbReference>
<dbReference type="Pfam" id="PF00535">
    <property type="entry name" value="Glycos_transf_2"/>
    <property type="match status" value="1"/>
</dbReference>
<dbReference type="Proteomes" id="UP001255416">
    <property type="component" value="Unassembled WGS sequence"/>
</dbReference>
<evidence type="ECO:0000259" key="1">
    <source>
        <dbReference type="Pfam" id="PF00535"/>
    </source>
</evidence>
<evidence type="ECO:0000313" key="3">
    <source>
        <dbReference type="Proteomes" id="UP001255416"/>
    </source>
</evidence>
<accession>A0ABU3VJC9</accession>
<keyword evidence="2" id="KW-0328">Glycosyltransferase</keyword>
<reference evidence="3" key="1">
    <citation type="submission" date="2023-05" db="EMBL/GenBank/DDBJ databases">
        <title>Sedimentitalea sp. nov. JM2-8.</title>
        <authorList>
            <person name="Huang J."/>
        </authorList>
    </citation>
    <scope>NUCLEOTIDE SEQUENCE [LARGE SCALE GENOMIC DNA]</scope>
    <source>
        <strain evidence="3">KHS03</strain>
    </source>
</reference>
<dbReference type="Gene3D" id="3.90.550.10">
    <property type="entry name" value="Spore Coat Polysaccharide Biosynthesis Protein SpsA, Chain A"/>
    <property type="match status" value="1"/>
</dbReference>
<dbReference type="InterPro" id="IPR001173">
    <property type="entry name" value="Glyco_trans_2-like"/>
</dbReference>
<proteinExistence type="predicted"/>
<protein>
    <submittedName>
        <fullName evidence="2">Glycosyltransferase</fullName>
        <ecNumber evidence="2">2.4.-.-</ecNumber>
    </submittedName>
</protein>
<evidence type="ECO:0000313" key="2">
    <source>
        <dbReference type="EMBL" id="MDU9006292.1"/>
    </source>
</evidence>
<dbReference type="EMBL" id="JASMWN010000022">
    <property type="protein sequence ID" value="MDU9006292.1"/>
    <property type="molecule type" value="Genomic_DNA"/>
</dbReference>
<dbReference type="RefSeq" id="WP_316781129.1">
    <property type="nucleotide sequence ID" value="NZ_JASMWN010000022.1"/>
</dbReference>
<organism evidence="2 3">
    <name type="scientific">Sedimentitalea todarodis</name>
    <dbReference type="NCBI Taxonomy" id="1631240"/>
    <lineage>
        <taxon>Bacteria</taxon>
        <taxon>Pseudomonadati</taxon>
        <taxon>Pseudomonadota</taxon>
        <taxon>Alphaproteobacteria</taxon>
        <taxon>Rhodobacterales</taxon>
        <taxon>Paracoccaceae</taxon>
        <taxon>Sedimentitalea</taxon>
    </lineage>
</organism>
<dbReference type="EC" id="2.4.-.-" evidence="2"/>
<dbReference type="PANTHER" id="PTHR43685">
    <property type="entry name" value="GLYCOSYLTRANSFERASE"/>
    <property type="match status" value="1"/>
</dbReference>
<name>A0ABU3VJC9_9RHOB</name>
<dbReference type="InterPro" id="IPR050834">
    <property type="entry name" value="Glycosyltransf_2"/>
</dbReference>
<comment type="caution">
    <text evidence="2">The sequence shown here is derived from an EMBL/GenBank/DDBJ whole genome shotgun (WGS) entry which is preliminary data.</text>
</comment>
<keyword evidence="3" id="KW-1185">Reference proteome</keyword>
<gene>
    <name evidence="2" type="ORF">QO231_20885</name>
</gene>
<feature type="domain" description="Glycosyltransferase 2-like" evidence="1">
    <location>
        <begin position="8"/>
        <end position="146"/>
    </location>
</feature>